<keyword evidence="3" id="KW-1185">Reference proteome</keyword>
<protein>
    <submittedName>
        <fullName evidence="2">Uncharacterized protein</fullName>
    </submittedName>
</protein>
<sequence length="69" mass="7876">MGGGKPYKATNQFPSFQKRGNERRRRRRRNSMTENERKGAPGKGCKSANGLKTERGREISLVLFLRGDH</sequence>
<organism evidence="2 3">
    <name type="scientific">Caerostris extrusa</name>
    <name type="common">Bark spider</name>
    <name type="synonym">Caerostris bankana</name>
    <dbReference type="NCBI Taxonomy" id="172846"/>
    <lineage>
        <taxon>Eukaryota</taxon>
        <taxon>Metazoa</taxon>
        <taxon>Ecdysozoa</taxon>
        <taxon>Arthropoda</taxon>
        <taxon>Chelicerata</taxon>
        <taxon>Arachnida</taxon>
        <taxon>Araneae</taxon>
        <taxon>Araneomorphae</taxon>
        <taxon>Entelegynae</taxon>
        <taxon>Araneoidea</taxon>
        <taxon>Araneidae</taxon>
        <taxon>Caerostris</taxon>
    </lineage>
</organism>
<dbReference type="EMBL" id="BPLR01016650">
    <property type="protein sequence ID" value="GIY85361.1"/>
    <property type="molecule type" value="Genomic_DNA"/>
</dbReference>
<dbReference type="AlphaFoldDB" id="A0AAV4WS92"/>
<feature type="compositionally biased region" description="Basic residues" evidence="1">
    <location>
        <begin position="21"/>
        <end position="30"/>
    </location>
</feature>
<reference evidence="2 3" key="1">
    <citation type="submission" date="2021-06" db="EMBL/GenBank/DDBJ databases">
        <title>Caerostris extrusa draft genome.</title>
        <authorList>
            <person name="Kono N."/>
            <person name="Arakawa K."/>
        </authorList>
    </citation>
    <scope>NUCLEOTIDE SEQUENCE [LARGE SCALE GENOMIC DNA]</scope>
</reference>
<comment type="caution">
    <text evidence="2">The sequence shown here is derived from an EMBL/GenBank/DDBJ whole genome shotgun (WGS) entry which is preliminary data.</text>
</comment>
<proteinExistence type="predicted"/>
<evidence type="ECO:0000313" key="2">
    <source>
        <dbReference type="EMBL" id="GIY85361.1"/>
    </source>
</evidence>
<name>A0AAV4WS92_CAEEX</name>
<accession>A0AAV4WS92</accession>
<gene>
    <name evidence="2" type="ORF">CEXT_112531</name>
</gene>
<evidence type="ECO:0000313" key="3">
    <source>
        <dbReference type="Proteomes" id="UP001054945"/>
    </source>
</evidence>
<dbReference type="Proteomes" id="UP001054945">
    <property type="component" value="Unassembled WGS sequence"/>
</dbReference>
<feature type="region of interest" description="Disordered" evidence="1">
    <location>
        <begin position="1"/>
        <end position="53"/>
    </location>
</feature>
<evidence type="ECO:0000256" key="1">
    <source>
        <dbReference type="SAM" id="MobiDB-lite"/>
    </source>
</evidence>